<protein>
    <submittedName>
        <fullName evidence="1">Uncharacterized protein</fullName>
    </submittedName>
</protein>
<reference evidence="1 2" key="1">
    <citation type="submission" date="2024-06" db="EMBL/GenBank/DDBJ databases">
        <title>A chromosome level genome sequence of Diviner's sage (Salvia divinorum).</title>
        <authorList>
            <person name="Ford S.A."/>
            <person name="Ro D.-K."/>
            <person name="Ness R.W."/>
            <person name="Phillips M.A."/>
        </authorList>
    </citation>
    <scope>NUCLEOTIDE SEQUENCE [LARGE SCALE GENOMIC DNA]</scope>
    <source>
        <strain evidence="1">SAF-2024a</strain>
        <tissue evidence="1">Leaf</tissue>
    </source>
</reference>
<keyword evidence="2" id="KW-1185">Reference proteome</keyword>
<proteinExistence type="predicted"/>
<dbReference type="Proteomes" id="UP001567538">
    <property type="component" value="Unassembled WGS sequence"/>
</dbReference>
<organism evidence="1 2">
    <name type="scientific">Salvia divinorum</name>
    <name type="common">Maria pastora</name>
    <name type="synonym">Diviner's sage</name>
    <dbReference type="NCBI Taxonomy" id="28513"/>
    <lineage>
        <taxon>Eukaryota</taxon>
        <taxon>Viridiplantae</taxon>
        <taxon>Streptophyta</taxon>
        <taxon>Embryophyta</taxon>
        <taxon>Tracheophyta</taxon>
        <taxon>Spermatophyta</taxon>
        <taxon>Magnoliopsida</taxon>
        <taxon>eudicotyledons</taxon>
        <taxon>Gunneridae</taxon>
        <taxon>Pentapetalae</taxon>
        <taxon>asterids</taxon>
        <taxon>lamiids</taxon>
        <taxon>Lamiales</taxon>
        <taxon>Lamiaceae</taxon>
        <taxon>Nepetoideae</taxon>
        <taxon>Mentheae</taxon>
        <taxon>Salviinae</taxon>
        <taxon>Salvia</taxon>
        <taxon>Salvia subgen. Calosphace</taxon>
    </lineage>
</organism>
<comment type="caution">
    <text evidence="1">The sequence shown here is derived from an EMBL/GenBank/DDBJ whole genome shotgun (WGS) entry which is preliminary data.</text>
</comment>
<dbReference type="EMBL" id="JBEAFC010000008">
    <property type="protein sequence ID" value="KAL1543783.1"/>
    <property type="molecule type" value="Genomic_DNA"/>
</dbReference>
<name>A0ABD1GL27_SALDI</name>
<gene>
    <name evidence="1" type="ORF">AAHA92_20713</name>
</gene>
<sequence length="138" mass="15180">MTEGPGFGFFLTENNAAPISLLFSLLRRSNHRSPPPISFAIIFNLLTENNLNSRSEFPEYLHPSQAKISQPFLSTWPGQPPTVCVCASDVSCSRNAAIAPLLQLHLEILLFSSGRTKLQGKGSVMGYRGVACEFFNHI</sequence>
<dbReference type="AlphaFoldDB" id="A0ABD1GL27"/>
<accession>A0ABD1GL27</accession>
<evidence type="ECO:0000313" key="2">
    <source>
        <dbReference type="Proteomes" id="UP001567538"/>
    </source>
</evidence>
<evidence type="ECO:0000313" key="1">
    <source>
        <dbReference type="EMBL" id="KAL1543783.1"/>
    </source>
</evidence>